<organism evidence="2 3">
    <name type="scientific">Collybiopsis luxurians FD-317 M1</name>
    <dbReference type="NCBI Taxonomy" id="944289"/>
    <lineage>
        <taxon>Eukaryota</taxon>
        <taxon>Fungi</taxon>
        <taxon>Dikarya</taxon>
        <taxon>Basidiomycota</taxon>
        <taxon>Agaricomycotina</taxon>
        <taxon>Agaricomycetes</taxon>
        <taxon>Agaricomycetidae</taxon>
        <taxon>Agaricales</taxon>
        <taxon>Marasmiineae</taxon>
        <taxon>Omphalotaceae</taxon>
        <taxon>Collybiopsis</taxon>
        <taxon>Collybiopsis luxurians</taxon>
    </lineage>
</organism>
<name>A0A0D0BKL0_9AGAR</name>
<proteinExistence type="predicted"/>
<keyword evidence="3" id="KW-1185">Reference proteome</keyword>
<dbReference type="AlphaFoldDB" id="A0A0D0BKL0"/>
<gene>
    <name evidence="2" type="ORF">GYMLUDRAFT_101374</name>
</gene>
<dbReference type="HOGENOM" id="CLU_121054_0_0_1"/>
<evidence type="ECO:0000259" key="1">
    <source>
        <dbReference type="Pfam" id="PF20149"/>
    </source>
</evidence>
<evidence type="ECO:0000313" key="2">
    <source>
        <dbReference type="EMBL" id="KIK49969.1"/>
    </source>
</evidence>
<sequence length="194" mass="21912">MQVELKEIARELVPSLYGIDQVPVANNQQKAFVGDLLARLSYIFPRTMAIDKTTMQMNEPYRHPAIVAVLHQYFFSGDESLGHCFLDTFLSINELDNAKEIPQAVLGLVSVAIYAALQEWKDGQTECQHDNFVSADFRDEYELHMKLIDKKILKPDGSGKGKYHTLMAWLYHEAQLSTGVDDGLPDLDFDGMEG</sequence>
<dbReference type="Pfam" id="PF20149">
    <property type="entry name" value="DUF6532"/>
    <property type="match status" value="1"/>
</dbReference>
<reference evidence="2 3" key="1">
    <citation type="submission" date="2014-04" db="EMBL/GenBank/DDBJ databases">
        <title>Evolutionary Origins and Diversification of the Mycorrhizal Mutualists.</title>
        <authorList>
            <consortium name="DOE Joint Genome Institute"/>
            <consortium name="Mycorrhizal Genomics Consortium"/>
            <person name="Kohler A."/>
            <person name="Kuo A."/>
            <person name="Nagy L.G."/>
            <person name="Floudas D."/>
            <person name="Copeland A."/>
            <person name="Barry K.W."/>
            <person name="Cichocki N."/>
            <person name="Veneault-Fourrey C."/>
            <person name="LaButti K."/>
            <person name="Lindquist E.A."/>
            <person name="Lipzen A."/>
            <person name="Lundell T."/>
            <person name="Morin E."/>
            <person name="Murat C."/>
            <person name="Riley R."/>
            <person name="Ohm R."/>
            <person name="Sun H."/>
            <person name="Tunlid A."/>
            <person name="Henrissat B."/>
            <person name="Grigoriev I.V."/>
            <person name="Hibbett D.S."/>
            <person name="Martin F."/>
        </authorList>
    </citation>
    <scope>NUCLEOTIDE SEQUENCE [LARGE SCALE GENOMIC DNA]</scope>
    <source>
        <strain evidence="2 3">FD-317 M1</strain>
    </source>
</reference>
<accession>A0A0D0BKL0</accession>
<dbReference type="EMBL" id="KN834948">
    <property type="protein sequence ID" value="KIK49969.1"/>
    <property type="molecule type" value="Genomic_DNA"/>
</dbReference>
<feature type="domain" description="DUF6532" evidence="1">
    <location>
        <begin position="4"/>
        <end position="150"/>
    </location>
</feature>
<protein>
    <submittedName>
        <fullName evidence="2">Unplaced genomic scaffold GYMLUscaffold_200, whole genome shotgun sequence</fullName>
    </submittedName>
</protein>
<evidence type="ECO:0000313" key="3">
    <source>
        <dbReference type="Proteomes" id="UP000053593"/>
    </source>
</evidence>
<dbReference type="Proteomes" id="UP000053593">
    <property type="component" value="Unassembled WGS sequence"/>
</dbReference>
<dbReference type="OrthoDB" id="3225557at2759"/>
<dbReference type="InterPro" id="IPR045341">
    <property type="entry name" value="DUF6532"/>
</dbReference>